<dbReference type="PANTHER" id="PTHR40447:SF1">
    <property type="entry name" value="ANAEROBIC SULFITE REDUCTASE SUBUNIT A"/>
    <property type="match status" value="1"/>
</dbReference>
<dbReference type="PROSITE" id="PS00198">
    <property type="entry name" value="4FE4S_FER_1"/>
    <property type="match status" value="2"/>
</dbReference>
<dbReference type="GO" id="GO:0046872">
    <property type="term" value="F:metal ion binding"/>
    <property type="evidence" value="ECO:0007669"/>
    <property type="project" value="UniProtKB-KW"/>
</dbReference>
<proteinExistence type="predicted"/>
<dbReference type="InterPro" id="IPR017900">
    <property type="entry name" value="4Fe4S_Fe_S_CS"/>
</dbReference>
<dbReference type="KEGG" id="mgot:MgSA37_01983"/>
<name>A0A0X8X0Z4_9SPHI</name>
<accession>A0A0X8X0Z4</accession>
<dbReference type="InterPro" id="IPR009051">
    <property type="entry name" value="Helical_ferredxn"/>
</dbReference>
<keyword evidence="2" id="KW-1185">Reference proteome</keyword>
<dbReference type="GO" id="GO:0051536">
    <property type="term" value="F:iron-sulfur cluster binding"/>
    <property type="evidence" value="ECO:0007669"/>
    <property type="project" value="UniProtKB-KW"/>
</dbReference>
<organism evidence="1 2">
    <name type="scientific">Mucilaginibacter gotjawali</name>
    <dbReference type="NCBI Taxonomy" id="1550579"/>
    <lineage>
        <taxon>Bacteria</taxon>
        <taxon>Pseudomonadati</taxon>
        <taxon>Bacteroidota</taxon>
        <taxon>Sphingobacteriia</taxon>
        <taxon>Sphingobacteriales</taxon>
        <taxon>Sphingobacteriaceae</taxon>
        <taxon>Mucilaginibacter</taxon>
    </lineage>
</organism>
<sequence length="373" mass="41607">MKVIERKFLENLFDQLKEMGYDLFGPVVHDGAIVYDEIESAGELPAGWHDKQEKGTYRLEKSGDPSVFAYAAGPQSWKKLLHPSENLLWRAQRTENGFKVIKDPEPKRKKAFIGVRPCELNAILIQDKVFLKGIAVDASYQALRNDVFIVAVNCTHPANTCFCASMNTGPKATKGFDISLTEVLDGDRHYFLAESGSSLGDDVLTDVTGHDALDNEIVTGKKALENAAGKMGRNLDTTNIKELLYANSESPYWDEVAARCLSCGNCTMVCPTCFCTTVEDKTDLTGQHDERWSKWDSCFSLEFSYIHTGPVRSTVRSRYRQWMTHKLASWIDQFGTSGCVGCGRCITWCPVGIDITEGLASIRNNQTEKTNQI</sequence>
<dbReference type="PROSITE" id="PS51379">
    <property type="entry name" value="4FE4S_FER_2"/>
    <property type="match status" value="2"/>
</dbReference>
<dbReference type="Pfam" id="PF17179">
    <property type="entry name" value="Fer4_22"/>
    <property type="match status" value="1"/>
</dbReference>
<dbReference type="InterPro" id="IPR017896">
    <property type="entry name" value="4Fe4S_Fe-S-bd"/>
</dbReference>
<dbReference type="Proteomes" id="UP000218263">
    <property type="component" value="Chromosome"/>
</dbReference>
<dbReference type="OrthoDB" id="9795302at2"/>
<evidence type="ECO:0000313" key="2">
    <source>
        <dbReference type="Proteomes" id="UP000218263"/>
    </source>
</evidence>
<evidence type="ECO:0000313" key="1">
    <source>
        <dbReference type="EMBL" id="BAU53812.1"/>
    </source>
</evidence>
<dbReference type="PANTHER" id="PTHR40447">
    <property type="entry name" value="ANAEROBIC SULFITE REDUCTASE SUBUNIT A"/>
    <property type="match status" value="1"/>
</dbReference>
<dbReference type="Gene3D" id="1.10.1060.10">
    <property type="entry name" value="Alpha-helical ferredoxin"/>
    <property type="match status" value="1"/>
</dbReference>
<dbReference type="AlphaFoldDB" id="A0A0X8X0Z4"/>
<gene>
    <name evidence="1" type="primary">asrA</name>
    <name evidence="1" type="ORF">MgSA37_01983</name>
</gene>
<dbReference type="EMBL" id="AP017313">
    <property type="protein sequence ID" value="BAU53812.1"/>
    <property type="molecule type" value="Genomic_DNA"/>
</dbReference>
<dbReference type="SUPFAM" id="SSF46548">
    <property type="entry name" value="alpha-helical ferredoxin"/>
    <property type="match status" value="1"/>
</dbReference>
<protein>
    <submittedName>
        <fullName evidence="1">Anaerobic sulfite reductase subunit A</fullName>
    </submittedName>
</protein>
<reference evidence="1 2" key="1">
    <citation type="submission" date="2015-12" db="EMBL/GenBank/DDBJ databases">
        <title>Genome sequence of Mucilaginibacter gotjawali.</title>
        <authorList>
            <person name="Lee J.S."/>
            <person name="Lee K.C."/>
            <person name="Kim K.K."/>
            <person name="Lee B.W."/>
        </authorList>
    </citation>
    <scope>NUCLEOTIDE SEQUENCE [LARGE SCALE GENOMIC DNA]</scope>
    <source>
        <strain evidence="1 2">SA3-7</strain>
    </source>
</reference>
<dbReference type="RefSeq" id="WP_096351516.1">
    <property type="nucleotide sequence ID" value="NZ_AP017313.1"/>
</dbReference>